<dbReference type="GO" id="GO:0006313">
    <property type="term" value="P:DNA transposition"/>
    <property type="evidence" value="ECO:0007669"/>
    <property type="project" value="InterPro"/>
</dbReference>
<sequence>MRNNFKAYLPRKGKEIKASWPFNDLKAGQYGHYDKTVSINGQYCYLSGCKLQKGGFLIIVSFNRPEEAQADYAERWQIEMCFKAMKSSGFDIERTRLSDLERIEKLVLLVMIAFVWCYKVGIYLHQNVNPIKIKKHGRRARTLFKYGLDHIANCLLNALRTTNIDITQFLSCT</sequence>
<accession>A0A3B0T3Y2</accession>
<gene>
    <name evidence="3" type="ORF">MNBD_BACTEROID03-1105</name>
</gene>
<evidence type="ECO:0000259" key="2">
    <source>
        <dbReference type="Pfam" id="PF01609"/>
    </source>
</evidence>
<dbReference type="EMBL" id="UOEL01000037">
    <property type="protein sequence ID" value="VAW10763.1"/>
    <property type="molecule type" value="Genomic_DNA"/>
</dbReference>
<reference evidence="3" key="1">
    <citation type="submission" date="2018-06" db="EMBL/GenBank/DDBJ databases">
        <authorList>
            <person name="Zhirakovskaya E."/>
        </authorList>
    </citation>
    <scope>NUCLEOTIDE SEQUENCE</scope>
</reference>
<dbReference type="AlphaFoldDB" id="A0A3B0T3Y2"/>
<dbReference type="Gene3D" id="3.90.350.10">
    <property type="entry name" value="Transposase Inhibitor Protein From Tn5, Chain A, domain 1"/>
    <property type="match status" value="1"/>
</dbReference>
<organism evidence="3">
    <name type="scientific">hydrothermal vent metagenome</name>
    <dbReference type="NCBI Taxonomy" id="652676"/>
    <lineage>
        <taxon>unclassified sequences</taxon>
        <taxon>metagenomes</taxon>
        <taxon>ecological metagenomes</taxon>
    </lineage>
</organism>
<feature type="domain" description="Transposase IS4-like" evidence="2">
    <location>
        <begin position="65"/>
        <end position="115"/>
    </location>
</feature>
<evidence type="ECO:0000313" key="3">
    <source>
        <dbReference type="EMBL" id="VAW10763.1"/>
    </source>
</evidence>
<dbReference type="GO" id="GO:0003677">
    <property type="term" value="F:DNA binding"/>
    <property type="evidence" value="ECO:0007669"/>
    <property type="project" value="InterPro"/>
</dbReference>
<keyword evidence="1" id="KW-1133">Transmembrane helix</keyword>
<dbReference type="InterPro" id="IPR002559">
    <property type="entry name" value="Transposase_11"/>
</dbReference>
<proteinExistence type="predicted"/>
<dbReference type="InterPro" id="IPR012337">
    <property type="entry name" value="RNaseH-like_sf"/>
</dbReference>
<dbReference type="GO" id="GO:0004803">
    <property type="term" value="F:transposase activity"/>
    <property type="evidence" value="ECO:0007669"/>
    <property type="project" value="InterPro"/>
</dbReference>
<dbReference type="Pfam" id="PF01609">
    <property type="entry name" value="DDE_Tnp_1"/>
    <property type="match status" value="1"/>
</dbReference>
<dbReference type="SUPFAM" id="SSF53098">
    <property type="entry name" value="Ribonuclease H-like"/>
    <property type="match status" value="1"/>
</dbReference>
<feature type="transmembrane region" description="Helical" evidence="1">
    <location>
        <begin position="106"/>
        <end position="124"/>
    </location>
</feature>
<name>A0A3B0T3Y2_9ZZZZ</name>
<protein>
    <recommendedName>
        <fullName evidence="2">Transposase IS4-like domain-containing protein</fullName>
    </recommendedName>
</protein>
<keyword evidence="1" id="KW-0472">Membrane</keyword>
<keyword evidence="1" id="KW-0812">Transmembrane</keyword>
<evidence type="ECO:0000256" key="1">
    <source>
        <dbReference type="SAM" id="Phobius"/>
    </source>
</evidence>